<evidence type="ECO:0000313" key="11">
    <source>
        <dbReference type="Proteomes" id="UP000664417"/>
    </source>
</evidence>
<dbReference type="PROSITE" id="PS50929">
    <property type="entry name" value="ABC_TM1F"/>
    <property type="match status" value="1"/>
</dbReference>
<feature type="domain" description="ABC transmembrane type-1" evidence="9">
    <location>
        <begin position="205"/>
        <end position="383"/>
    </location>
</feature>
<keyword evidence="5 7" id="KW-1133">Transmembrane helix</keyword>
<organism evidence="10 11">
    <name type="scientific">Acanthopleuribacter pedis</name>
    <dbReference type="NCBI Taxonomy" id="442870"/>
    <lineage>
        <taxon>Bacteria</taxon>
        <taxon>Pseudomonadati</taxon>
        <taxon>Acidobacteriota</taxon>
        <taxon>Holophagae</taxon>
        <taxon>Acanthopleuribacterales</taxon>
        <taxon>Acanthopleuribacteraceae</taxon>
        <taxon>Acanthopleuribacter</taxon>
    </lineage>
</organism>
<keyword evidence="3" id="KW-0547">Nucleotide-binding</keyword>
<protein>
    <submittedName>
        <fullName evidence="10">ABC transporter ATP-binding protein</fullName>
    </submittedName>
</protein>
<reference evidence="10" key="1">
    <citation type="submission" date="2021-03" db="EMBL/GenBank/DDBJ databases">
        <authorList>
            <person name="Wang G."/>
        </authorList>
    </citation>
    <scope>NUCLEOTIDE SEQUENCE</scope>
    <source>
        <strain evidence="10">KCTC 12899</strain>
    </source>
</reference>
<sequence length="718" mass="81433">MSANKIIDNYREWTWPLDKLGDCLEMMARESGLAPKLVQAPHMPLSVLEAGRESRDRWVEGAARWLRVETEAVTVTFHHLQHFLQTGGPAILELQINGRLRYLAVSRGTRRTVFVLGPNGQTLRLPVLQMVRWFEDLHCRENEDLGETVFEVVGIPDHKRAEARARMARAKLAQQSLPRVWMLRLPAQAPLWKHLRHARLWHHCSALLLFYTISHLLYVGSWWVLIEAVLNGRLDSATVLAWVFMLFSIIPFTMLASWAQGMVSLGLGGVFKERLLRGIQRLEPEEIRGRGWGQLLGLVLESRTFESLSLNAGFAALFSLVELGIAMTLLFRADAWWLGWLLVLWLIPISFFFQNFANRWQRWTDMRLQMTNDLVEAINGHQTRLAQENRNRWHVDEDWTLSRYFQLSLNMELHGYLLMNFSSRGWLVLGIGGLVPLYAWYDPTAEAVVFSLGGILLAFRALFKQRNGFLSLVSALNAWQNTLPLMKAAGRSPVVSHPSRELSPVDLSASIRRRNVLLEAHDVVFRYSRTGQTMLRIPNFRIREGDRVLIEGPSGSGKSTFAALMMGLRFPESGLLLIHGLDYHTLGDLGWRARVAGAPQFHVNHLFSGSLAYNLLMGRHWPPLAEDLAEAEEICEELGLRPLLSRMPAGLMQLVGGNGGWRLSHGEASRVFIARALLQNAEILILDESFAALDPETLSQAMACVFRRARTLIVIAHP</sequence>
<keyword evidence="4 10" id="KW-0067">ATP-binding</keyword>
<dbReference type="EMBL" id="JAFREP010000007">
    <property type="protein sequence ID" value="MBO1318787.1"/>
    <property type="molecule type" value="Genomic_DNA"/>
</dbReference>
<dbReference type="SUPFAM" id="SSF90123">
    <property type="entry name" value="ABC transporter transmembrane region"/>
    <property type="match status" value="1"/>
</dbReference>
<dbReference type="GO" id="GO:0034040">
    <property type="term" value="F:ATPase-coupled lipid transmembrane transporter activity"/>
    <property type="evidence" value="ECO:0007669"/>
    <property type="project" value="TreeGrafter"/>
</dbReference>
<name>A0A8J7Q1N3_9BACT</name>
<feature type="transmembrane region" description="Helical" evidence="7">
    <location>
        <begin position="447"/>
        <end position="463"/>
    </location>
</feature>
<dbReference type="InterPro" id="IPR039421">
    <property type="entry name" value="Type_1_exporter"/>
</dbReference>
<feature type="transmembrane region" description="Helical" evidence="7">
    <location>
        <begin position="200"/>
        <end position="219"/>
    </location>
</feature>
<evidence type="ECO:0000313" key="10">
    <source>
        <dbReference type="EMBL" id="MBO1318787.1"/>
    </source>
</evidence>
<keyword evidence="2 7" id="KW-0812">Transmembrane</keyword>
<evidence type="ECO:0000256" key="1">
    <source>
        <dbReference type="ARBA" id="ARBA00004651"/>
    </source>
</evidence>
<dbReference type="PANTHER" id="PTHR24221:SF654">
    <property type="entry name" value="ATP-BINDING CASSETTE SUB-FAMILY B MEMBER 6"/>
    <property type="match status" value="1"/>
</dbReference>
<dbReference type="Gene3D" id="3.40.50.300">
    <property type="entry name" value="P-loop containing nucleotide triphosphate hydrolases"/>
    <property type="match status" value="1"/>
</dbReference>
<evidence type="ECO:0000256" key="3">
    <source>
        <dbReference type="ARBA" id="ARBA00022741"/>
    </source>
</evidence>
<dbReference type="GO" id="GO:0005886">
    <property type="term" value="C:plasma membrane"/>
    <property type="evidence" value="ECO:0007669"/>
    <property type="project" value="UniProtKB-SubCell"/>
</dbReference>
<comment type="subcellular location">
    <subcellularLocation>
        <location evidence="1">Cell membrane</location>
        <topology evidence="1">Multi-pass membrane protein</topology>
    </subcellularLocation>
</comment>
<dbReference type="InterPro" id="IPR003439">
    <property type="entry name" value="ABC_transporter-like_ATP-bd"/>
</dbReference>
<feature type="transmembrane region" description="Helical" evidence="7">
    <location>
        <begin position="308"/>
        <end position="331"/>
    </location>
</feature>
<dbReference type="PROSITE" id="PS00211">
    <property type="entry name" value="ABC_TRANSPORTER_1"/>
    <property type="match status" value="1"/>
</dbReference>
<keyword evidence="6 7" id="KW-0472">Membrane</keyword>
<accession>A0A8J7Q1N3</accession>
<dbReference type="AlphaFoldDB" id="A0A8J7Q1N3"/>
<dbReference type="InterPro" id="IPR011527">
    <property type="entry name" value="ABC1_TM_dom"/>
</dbReference>
<comment type="caution">
    <text evidence="10">The sequence shown here is derived from an EMBL/GenBank/DDBJ whole genome shotgun (WGS) entry which is preliminary data.</text>
</comment>
<dbReference type="GO" id="GO:0005524">
    <property type="term" value="F:ATP binding"/>
    <property type="evidence" value="ECO:0007669"/>
    <property type="project" value="UniProtKB-KW"/>
</dbReference>
<evidence type="ECO:0000256" key="2">
    <source>
        <dbReference type="ARBA" id="ARBA00022692"/>
    </source>
</evidence>
<evidence type="ECO:0000256" key="5">
    <source>
        <dbReference type="ARBA" id="ARBA00022989"/>
    </source>
</evidence>
<dbReference type="InterPro" id="IPR027417">
    <property type="entry name" value="P-loop_NTPase"/>
</dbReference>
<dbReference type="InterPro" id="IPR036640">
    <property type="entry name" value="ABC1_TM_sf"/>
</dbReference>
<proteinExistence type="predicted"/>
<dbReference type="GO" id="GO:0140359">
    <property type="term" value="F:ABC-type transporter activity"/>
    <property type="evidence" value="ECO:0007669"/>
    <property type="project" value="InterPro"/>
</dbReference>
<dbReference type="GO" id="GO:0016887">
    <property type="term" value="F:ATP hydrolysis activity"/>
    <property type="evidence" value="ECO:0007669"/>
    <property type="project" value="InterPro"/>
</dbReference>
<evidence type="ECO:0000256" key="6">
    <source>
        <dbReference type="ARBA" id="ARBA00023136"/>
    </source>
</evidence>
<dbReference type="SMART" id="SM00382">
    <property type="entry name" value="AAA"/>
    <property type="match status" value="1"/>
</dbReference>
<dbReference type="Pfam" id="PF00005">
    <property type="entry name" value="ABC_tran"/>
    <property type="match status" value="1"/>
</dbReference>
<evidence type="ECO:0000259" key="8">
    <source>
        <dbReference type="PROSITE" id="PS50893"/>
    </source>
</evidence>
<dbReference type="RefSeq" id="WP_207858522.1">
    <property type="nucleotide sequence ID" value="NZ_JAFREP010000007.1"/>
</dbReference>
<feature type="transmembrane region" description="Helical" evidence="7">
    <location>
        <begin position="421"/>
        <end position="441"/>
    </location>
</feature>
<dbReference type="InterPro" id="IPR003593">
    <property type="entry name" value="AAA+_ATPase"/>
</dbReference>
<evidence type="ECO:0000256" key="4">
    <source>
        <dbReference type="ARBA" id="ARBA00022840"/>
    </source>
</evidence>
<dbReference type="Proteomes" id="UP000664417">
    <property type="component" value="Unassembled WGS sequence"/>
</dbReference>
<dbReference type="CDD" id="cd03228">
    <property type="entry name" value="ABCC_MRP_Like"/>
    <property type="match status" value="1"/>
</dbReference>
<evidence type="ECO:0000259" key="9">
    <source>
        <dbReference type="PROSITE" id="PS50929"/>
    </source>
</evidence>
<keyword evidence="11" id="KW-1185">Reference proteome</keyword>
<dbReference type="InterPro" id="IPR017871">
    <property type="entry name" value="ABC_transporter-like_CS"/>
</dbReference>
<dbReference type="PROSITE" id="PS50893">
    <property type="entry name" value="ABC_TRANSPORTER_2"/>
    <property type="match status" value="1"/>
</dbReference>
<feature type="transmembrane region" description="Helical" evidence="7">
    <location>
        <begin position="337"/>
        <end position="357"/>
    </location>
</feature>
<feature type="transmembrane region" description="Helical" evidence="7">
    <location>
        <begin position="239"/>
        <end position="271"/>
    </location>
</feature>
<dbReference type="SUPFAM" id="SSF52540">
    <property type="entry name" value="P-loop containing nucleoside triphosphate hydrolases"/>
    <property type="match status" value="1"/>
</dbReference>
<gene>
    <name evidence="10" type="ORF">J3U88_09965</name>
</gene>
<evidence type="ECO:0000256" key="7">
    <source>
        <dbReference type="SAM" id="Phobius"/>
    </source>
</evidence>
<feature type="domain" description="ABC transporter" evidence="8">
    <location>
        <begin position="518"/>
        <end position="717"/>
    </location>
</feature>
<dbReference type="PANTHER" id="PTHR24221">
    <property type="entry name" value="ATP-BINDING CASSETTE SUB-FAMILY B"/>
    <property type="match status" value="1"/>
</dbReference>